<feature type="domain" description="Peptidase M20 dimerisation" evidence="3">
    <location>
        <begin position="225"/>
        <end position="324"/>
    </location>
</feature>
<dbReference type="GO" id="GO:0016787">
    <property type="term" value="F:hydrolase activity"/>
    <property type="evidence" value="ECO:0007669"/>
    <property type="project" value="UniProtKB-KW"/>
</dbReference>
<dbReference type="RefSeq" id="WP_378751366.1">
    <property type="nucleotide sequence ID" value="NZ_JBHSSV010000005.1"/>
</dbReference>
<dbReference type="PIRSF" id="PIRSF001235">
    <property type="entry name" value="Amidase_carbamoylase"/>
    <property type="match status" value="1"/>
</dbReference>
<accession>A0ABW2ZMR7</accession>
<sequence length="435" mass="46385">MNNARTTTSPARTDVLLRTVVDEISPIGRADDGSTSRLAYSSEERAAHDLLSRRFSDHPSKRFVVHTDAAGNRWITLLGSRPDLPAVLTGSHLDSVPEGGMWDGALGVYAGAVALLQLAERDPLPRSISLIAFASEESPRFAQSAYRFGSRAIAGRVDPADLARLADADGVTLAAAFAALGLEPDRVTEAHVPFDRIHAVLELHIDQGLLLVNAGVSVAAVSAITGSCRLRVTVHGQADHSGAARMRARRDALAAAAELVLAAEIIARADPRDDLVVTVGAIRVEPGSISVVPGLAEFSVDIRSVDADTQNAAQASLREEFDRVSAERGVRVEAVTIRDVAPITMSEQVIQTVMDVLSDQGIAPDRVPSHAGHDTGSFAGHPRLGMLFVRNISGRSHSRDEHIDWADAVRGADVLRESLARLAAETPETAHQEER</sequence>
<dbReference type="NCBIfam" id="TIGR01879">
    <property type="entry name" value="hydantase"/>
    <property type="match status" value="1"/>
</dbReference>
<evidence type="ECO:0000313" key="4">
    <source>
        <dbReference type="EMBL" id="MFD0779864.1"/>
    </source>
</evidence>
<dbReference type="PANTHER" id="PTHR32494:SF5">
    <property type="entry name" value="ALLANTOATE AMIDOHYDROLASE"/>
    <property type="match status" value="1"/>
</dbReference>
<dbReference type="PANTHER" id="PTHR32494">
    <property type="entry name" value="ALLANTOATE DEIMINASE-RELATED"/>
    <property type="match status" value="1"/>
</dbReference>
<dbReference type="SUPFAM" id="SSF53187">
    <property type="entry name" value="Zn-dependent exopeptidases"/>
    <property type="match status" value="1"/>
</dbReference>
<dbReference type="EMBL" id="JBHTIM010000001">
    <property type="protein sequence ID" value="MFD0779864.1"/>
    <property type="molecule type" value="Genomic_DNA"/>
</dbReference>
<keyword evidence="2 4" id="KW-0378">Hydrolase</keyword>
<comment type="caution">
    <text evidence="4">The sequence shown here is derived from an EMBL/GenBank/DDBJ whole genome shotgun (WGS) entry which is preliminary data.</text>
</comment>
<dbReference type="InterPro" id="IPR036264">
    <property type="entry name" value="Bact_exopeptidase_dim_dom"/>
</dbReference>
<dbReference type="InterPro" id="IPR010158">
    <property type="entry name" value="Amidase_Cbmase"/>
</dbReference>
<proteinExistence type="inferred from homology"/>
<gene>
    <name evidence="4" type="ORF">ACFQZV_00950</name>
</gene>
<dbReference type="SUPFAM" id="SSF55031">
    <property type="entry name" value="Bacterial exopeptidase dimerisation domain"/>
    <property type="match status" value="1"/>
</dbReference>
<evidence type="ECO:0000256" key="1">
    <source>
        <dbReference type="ARBA" id="ARBA00006153"/>
    </source>
</evidence>
<comment type="similarity">
    <text evidence="1">Belongs to the peptidase M20 family.</text>
</comment>
<dbReference type="InterPro" id="IPR011650">
    <property type="entry name" value="Peptidase_M20_dimer"/>
</dbReference>
<dbReference type="Gene3D" id="3.40.630.10">
    <property type="entry name" value="Zn peptidases"/>
    <property type="match status" value="1"/>
</dbReference>
<keyword evidence="5" id="KW-1185">Reference proteome</keyword>
<dbReference type="Gene3D" id="3.30.70.360">
    <property type="match status" value="1"/>
</dbReference>
<evidence type="ECO:0000256" key="2">
    <source>
        <dbReference type="ARBA" id="ARBA00022801"/>
    </source>
</evidence>
<protein>
    <submittedName>
        <fullName evidence="4">Hydantoinase/carbamoylase family amidase</fullName>
        <ecNumber evidence="4">3.5.-.-</ecNumber>
    </submittedName>
</protein>
<dbReference type="EC" id="3.5.-.-" evidence="4"/>
<dbReference type="InterPro" id="IPR002933">
    <property type="entry name" value="Peptidase_M20"/>
</dbReference>
<reference evidence="5" key="1">
    <citation type="journal article" date="2019" name="Int. J. Syst. Evol. Microbiol.">
        <title>The Global Catalogue of Microorganisms (GCM) 10K type strain sequencing project: providing services to taxonomists for standard genome sequencing and annotation.</title>
        <authorList>
            <consortium name="The Broad Institute Genomics Platform"/>
            <consortium name="The Broad Institute Genome Sequencing Center for Infectious Disease"/>
            <person name="Wu L."/>
            <person name="Ma J."/>
        </authorList>
    </citation>
    <scope>NUCLEOTIDE SEQUENCE [LARGE SCALE GENOMIC DNA]</scope>
    <source>
        <strain evidence="5">CCUG 50754</strain>
    </source>
</reference>
<name>A0ABW2ZMR7_9MICO</name>
<evidence type="ECO:0000259" key="3">
    <source>
        <dbReference type="Pfam" id="PF07687"/>
    </source>
</evidence>
<evidence type="ECO:0000313" key="5">
    <source>
        <dbReference type="Proteomes" id="UP001597042"/>
    </source>
</evidence>
<organism evidence="4 5">
    <name type="scientific">Microbacterium koreense</name>
    <dbReference type="NCBI Taxonomy" id="323761"/>
    <lineage>
        <taxon>Bacteria</taxon>
        <taxon>Bacillati</taxon>
        <taxon>Actinomycetota</taxon>
        <taxon>Actinomycetes</taxon>
        <taxon>Micrococcales</taxon>
        <taxon>Microbacteriaceae</taxon>
        <taxon>Microbacterium</taxon>
    </lineage>
</organism>
<dbReference type="Pfam" id="PF07687">
    <property type="entry name" value="M20_dimer"/>
    <property type="match status" value="1"/>
</dbReference>
<dbReference type="Proteomes" id="UP001597042">
    <property type="component" value="Unassembled WGS sequence"/>
</dbReference>
<dbReference type="Pfam" id="PF01546">
    <property type="entry name" value="Peptidase_M20"/>
    <property type="match status" value="1"/>
</dbReference>